<evidence type="ECO:0000256" key="1">
    <source>
        <dbReference type="SAM" id="MobiDB-lite"/>
    </source>
</evidence>
<dbReference type="EMBL" id="JAAXOS010000029">
    <property type="protein sequence ID" value="NKY31301.1"/>
    <property type="molecule type" value="Genomic_DNA"/>
</dbReference>
<feature type="compositionally biased region" description="Polar residues" evidence="1">
    <location>
        <begin position="54"/>
        <end position="73"/>
    </location>
</feature>
<keyword evidence="3" id="KW-1185">Reference proteome</keyword>
<reference evidence="2 3" key="1">
    <citation type="submission" date="2020-04" db="EMBL/GenBank/DDBJ databases">
        <title>MicrobeNet Type strains.</title>
        <authorList>
            <person name="Nicholson A.C."/>
        </authorList>
    </citation>
    <scope>NUCLEOTIDE SEQUENCE [LARGE SCALE GENOMIC DNA]</scope>
    <source>
        <strain evidence="2 3">DSM 44956</strain>
    </source>
</reference>
<dbReference type="RefSeq" id="WP_062976749.1">
    <property type="nucleotide sequence ID" value="NZ_JAAXOS010000029.1"/>
</dbReference>
<feature type="region of interest" description="Disordered" evidence="1">
    <location>
        <begin position="51"/>
        <end position="73"/>
    </location>
</feature>
<evidence type="ECO:0000313" key="2">
    <source>
        <dbReference type="EMBL" id="NKY31301.1"/>
    </source>
</evidence>
<gene>
    <name evidence="2" type="ORF">HGB38_34655</name>
</gene>
<feature type="region of interest" description="Disordered" evidence="1">
    <location>
        <begin position="240"/>
        <end position="277"/>
    </location>
</feature>
<evidence type="ECO:0000313" key="3">
    <source>
        <dbReference type="Proteomes" id="UP000540698"/>
    </source>
</evidence>
<comment type="caution">
    <text evidence="2">The sequence shown here is derived from an EMBL/GenBank/DDBJ whole genome shotgun (WGS) entry which is preliminary data.</text>
</comment>
<dbReference type="AlphaFoldDB" id="A0A7X6R7B8"/>
<proteinExistence type="predicted"/>
<dbReference type="Proteomes" id="UP000540698">
    <property type="component" value="Unassembled WGS sequence"/>
</dbReference>
<protein>
    <submittedName>
        <fullName evidence="2">Uncharacterized protein</fullName>
    </submittedName>
</protein>
<organism evidence="2 3">
    <name type="scientific">Nocardia gamkensis</name>
    <dbReference type="NCBI Taxonomy" id="352869"/>
    <lineage>
        <taxon>Bacteria</taxon>
        <taxon>Bacillati</taxon>
        <taxon>Actinomycetota</taxon>
        <taxon>Actinomycetes</taxon>
        <taxon>Mycobacteriales</taxon>
        <taxon>Nocardiaceae</taxon>
        <taxon>Nocardia</taxon>
    </lineage>
</organism>
<name>A0A7X6R7B8_9NOCA</name>
<accession>A0A7X6R7B8</accession>
<sequence length="277" mass="30413">MSNPLDELDKSIAELRRAIRDASAAGDTERVGELRAQLRRTERAWDALLETDEPAQSATMPGQPTSAEPPSTTLPAREHVQRALMLLQTPAAPKLIVDVHDAFFPGDLTTAKLSSLRRDEERSYRAAPGARPYYLCPALNHELLSPARALLTISTWSLEQRIVGPLSPRVNFLTGAIRIAEAIRGIRTAGSEPTPAAMRLLWRFATNIPDAMPPEASLVVKDLDQVIDAALTELEVHSDADHAARTASARRARKQLNDEQQLFGAPLRQARLEQADS</sequence>